<organism evidence="1 2">
    <name type="scientific">Planosporangium flavigriseum</name>
    <dbReference type="NCBI Taxonomy" id="373681"/>
    <lineage>
        <taxon>Bacteria</taxon>
        <taxon>Bacillati</taxon>
        <taxon>Actinomycetota</taxon>
        <taxon>Actinomycetes</taxon>
        <taxon>Micromonosporales</taxon>
        <taxon>Micromonosporaceae</taxon>
        <taxon>Planosporangium</taxon>
    </lineage>
</organism>
<dbReference type="RefSeq" id="WP_239075761.1">
    <property type="nucleotide sequence ID" value="NZ_BAAAQJ010000022.1"/>
</dbReference>
<dbReference type="SUPFAM" id="SSF56784">
    <property type="entry name" value="HAD-like"/>
    <property type="match status" value="1"/>
</dbReference>
<reference evidence="1" key="1">
    <citation type="submission" date="2021-01" db="EMBL/GenBank/DDBJ databases">
        <title>Whole genome shotgun sequence of Planosporangium flavigriseum NBRC 105377.</title>
        <authorList>
            <person name="Komaki H."/>
            <person name="Tamura T."/>
        </authorList>
    </citation>
    <scope>NUCLEOTIDE SEQUENCE</scope>
    <source>
        <strain evidence="1">NBRC 105377</strain>
    </source>
</reference>
<keyword evidence="2" id="KW-1185">Reference proteome</keyword>
<dbReference type="PRINTS" id="PR00413">
    <property type="entry name" value="HADHALOGNASE"/>
</dbReference>
<accession>A0A8J3M0I0</accession>
<dbReference type="PANTHER" id="PTHR47478">
    <property type="match status" value="1"/>
</dbReference>
<dbReference type="InterPro" id="IPR006439">
    <property type="entry name" value="HAD-SF_hydro_IA"/>
</dbReference>
<dbReference type="Proteomes" id="UP000653674">
    <property type="component" value="Unassembled WGS sequence"/>
</dbReference>
<dbReference type="EMBL" id="BONU01000091">
    <property type="protein sequence ID" value="GIG76836.1"/>
    <property type="molecule type" value="Genomic_DNA"/>
</dbReference>
<dbReference type="InterPro" id="IPR036412">
    <property type="entry name" value="HAD-like_sf"/>
</dbReference>
<dbReference type="NCBIfam" id="TIGR01549">
    <property type="entry name" value="HAD-SF-IA-v1"/>
    <property type="match status" value="1"/>
</dbReference>
<dbReference type="Pfam" id="PF00702">
    <property type="entry name" value="Hydrolase"/>
    <property type="match status" value="1"/>
</dbReference>
<dbReference type="InterPro" id="IPR023214">
    <property type="entry name" value="HAD_sf"/>
</dbReference>
<name>A0A8J3M0I0_9ACTN</name>
<dbReference type="Gene3D" id="3.40.50.1000">
    <property type="entry name" value="HAD superfamily/HAD-like"/>
    <property type="match status" value="1"/>
</dbReference>
<dbReference type="SFLD" id="SFLDS00003">
    <property type="entry name" value="Haloacid_Dehalogenase"/>
    <property type="match status" value="1"/>
</dbReference>
<dbReference type="AlphaFoldDB" id="A0A8J3M0I0"/>
<comment type="caution">
    <text evidence="1">The sequence shown here is derived from an EMBL/GenBank/DDBJ whole genome shotgun (WGS) entry which is preliminary data.</text>
</comment>
<dbReference type="PANTHER" id="PTHR47478:SF1">
    <property type="entry name" value="PYRIMIDINE 5'-NUCLEOTIDASE YJJG"/>
    <property type="match status" value="1"/>
</dbReference>
<sequence length="223" mass="24776">MQRLALFDLDDTLIERSEAFAAWAGEFTTAHGLDEKWTNWLILADAHRSGPMDRFFAMVRKEFGLDESVDALWQQYRRRMPELASCRPEDRRALAELHRTGWRIGIVTNGMTDNQLGKIRNTGLVDLVDAWCISDEVGIRKPDPQIFRLAAQRCGLPIDGGGWMTGDSLPLDITGGHRAGLRTIWIAEPRMAAAEGPDFFVGPAPDFTVGSVAQAVAILLAIE</sequence>
<evidence type="ECO:0000313" key="1">
    <source>
        <dbReference type="EMBL" id="GIG76836.1"/>
    </source>
</evidence>
<protein>
    <submittedName>
        <fullName evidence="1">dUMP phosphatase</fullName>
    </submittedName>
</protein>
<dbReference type="SFLD" id="SFLDG01129">
    <property type="entry name" value="C1.5:_HAD__Beta-PGM__Phosphata"/>
    <property type="match status" value="1"/>
</dbReference>
<gene>
    <name evidence="1" type="primary">yjjG</name>
    <name evidence="1" type="ORF">Pfl04_52400</name>
</gene>
<proteinExistence type="predicted"/>
<evidence type="ECO:0000313" key="2">
    <source>
        <dbReference type="Proteomes" id="UP000653674"/>
    </source>
</evidence>
<dbReference type="InterPro" id="IPR052550">
    <property type="entry name" value="Pyrimidine_5'-ntase_YjjG"/>
</dbReference>